<dbReference type="EMBL" id="RXIC02000479">
    <property type="protein sequence ID" value="KAB1199364.1"/>
    <property type="molecule type" value="Genomic_DNA"/>
</dbReference>
<dbReference type="PANTHER" id="PTHR15725">
    <property type="entry name" value="ZN-FINGER, C-X8-C-X5-C-X3-H TYPE-CONTAINING"/>
    <property type="match status" value="1"/>
</dbReference>
<comment type="caution">
    <text evidence="3">The sequence shown here is derived from an EMBL/GenBank/DDBJ whole genome shotgun (WGS) entry which is preliminary data.</text>
</comment>
<keyword evidence="4" id="KW-1185">Reference proteome</keyword>
<reference evidence="3" key="1">
    <citation type="submission" date="2018-07" db="EMBL/GenBank/DDBJ databases">
        <authorList>
            <person name="Gao Z.-S."/>
            <person name="Jia H.-M."/>
            <person name="Jia H.-J."/>
            <person name="Cai Q.-L."/>
            <person name="Wang Y."/>
            <person name="Zhao H.-B."/>
        </authorList>
    </citation>
    <scope>NUCLEOTIDE SEQUENCE</scope>
    <source>
        <tissue evidence="3">Leaves</tissue>
    </source>
</reference>
<feature type="region of interest" description="Disordered" evidence="1">
    <location>
        <begin position="1"/>
        <end position="25"/>
    </location>
</feature>
<feature type="region of interest" description="Disordered" evidence="1">
    <location>
        <begin position="325"/>
        <end position="374"/>
    </location>
</feature>
<dbReference type="Proteomes" id="UP000516437">
    <property type="component" value="Unassembled WGS sequence"/>
</dbReference>
<reference evidence="3 4" key="2">
    <citation type="journal article" date="2019" name="Plant Biotechnol. J.">
        <title>The red bayberry genome and genetic basis of sex determination.</title>
        <authorList>
            <person name="Jia H.M."/>
            <person name="Jia H.J."/>
            <person name="Cai Q.L."/>
            <person name="Wang Y."/>
            <person name="Zhao H.B."/>
            <person name="Yang W.F."/>
            <person name="Wang G.Y."/>
            <person name="Li Y.H."/>
            <person name="Zhan D.L."/>
            <person name="Shen Y.T."/>
            <person name="Niu Q.F."/>
            <person name="Chang L."/>
            <person name="Qiu J."/>
            <person name="Zhao L."/>
            <person name="Xie H.B."/>
            <person name="Fu W.Y."/>
            <person name="Jin J."/>
            <person name="Li X.W."/>
            <person name="Jiao Y."/>
            <person name="Zhou C.C."/>
            <person name="Tu T."/>
            <person name="Chai C.Y."/>
            <person name="Gao J.L."/>
            <person name="Fan L.J."/>
            <person name="van de Weg E."/>
            <person name="Wang J.Y."/>
            <person name="Gao Z.S."/>
        </authorList>
    </citation>
    <scope>NUCLEOTIDE SEQUENCE [LARGE SCALE GENOMIC DNA]</scope>
    <source>
        <tissue evidence="3">Leaves</tissue>
    </source>
</reference>
<evidence type="ECO:0000313" key="3">
    <source>
        <dbReference type="EMBL" id="KAB1199364.1"/>
    </source>
</evidence>
<protein>
    <submittedName>
        <fullName evidence="3">Uncharacterized protein</fullName>
    </submittedName>
</protein>
<evidence type="ECO:0000313" key="2">
    <source>
        <dbReference type="EMBL" id="KAB1199324.1"/>
    </source>
</evidence>
<gene>
    <name evidence="3" type="ORF">CJ030_MR0G025183</name>
    <name evidence="2" type="ORF">CJ030_MR0G025220</name>
</gene>
<dbReference type="OrthoDB" id="5395350at2759"/>
<evidence type="ECO:0000256" key="1">
    <source>
        <dbReference type="SAM" id="MobiDB-lite"/>
    </source>
</evidence>
<accession>A0A6A1UFJ6</accession>
<organism evidence="3 4">
    <name type="scientific">Morella rubra</name>
    <name type="common">Chinese bayberry</name>
    <dbReference type="NCBI Taxonomy" id="262757"/>
    <lineage>
        <taxon>Eukaryota</taxon>
        <taxon>Viridiplantae</taxon>
        <taxon>Streptophyta</taxon>
        <taxon>Embryophyta</taxon>
        <taxon>Tracheophyta</taxon>
        <taxon>Spermatophyta</taxon>
        <taxon>Magnoliopsida</taxon>
        <taxon>eudicotyledons</taxon>
        <taxon>Gunneridae</taxon>
        <taxon>Pentapetalae</taxon>
        <taxon>rosids</taxon>
        <taxon>fabids</taxon>
        <taxon>Fagales</taxon>
        <taxon>Myricaceae</taxon>
        <taxon>Morella</taxon>
    </lineage>
</organism>
<reference evidence="3" key="3">
    <citation type="submission" date="2019-09" db="EMBL/GenBank/DDBJ databases">
        <authorList>
            <person name="Gao Z."/>
        </authorList>
    </citation>
    <scope>NUCLEOTIDE SEQUENCE</scope>
    <source>
        <tissue evidence="3">Leaves</tissue>
    </source>
</reference>
<dbReference type="GO" id="GO:0003729">
    <property type="term" value="F:mRNA binding"/>
    <property type="evidence" value="ECO:0007669"/>
    <property type="project" value="TreeGrafter"/>
</dbReference>
<sequence>MHGSDGTAPSGKSVKPASASTDAPLLESKTFGGSEIGSALTETYLNPSEIVTKMATDLDYLPKEEFQQLVPKNGFQRSVSPQIVVCEHDKAAIIRSETVLPEGFFQGRTLLCTDQISEEQVEEHIEPEERWESSPGFDVLVGDKLDNLEDDPEYLLEMDREHRELNSHFYDFEDSVVYDPAYPDVEHISERDIYDGFDHLDAEHLFTTVKRFPGHSRDKMLDSMLSRKRKLVPMELTVGDSNGMDLREHLRRRRVIDGRPIAGLSRRHHSSHLIGRSEERRRRCGMGHQLHGRLASEVGKNTIESHVENETFLLNGTRQHNFLRRSQQDRSNKQHFRKKRLAKRQFSSEVSKKSISRGRRSIREPTTFTGPKTLPRLNKRRKKLKKIEILFGKMGIQAELQWLISRVQTLE</sequence>
<proteinExistence type="predicted"/>
<evidence type="ECO:0000313" key="4">
    <source>
        <dbReference type="Proteomes" id="UP000516437"/>
    </source>
</evidence>
<dbReference type="AlphaFoldDB" id="A0A6A1UFJ6"/>
<dbReference type="EMBL" id="RXIC02000481">
    <property type="protein sequence ID" value="KAB1199324.1"/>
    <property type="molecule type" value="Genomic_DNA"/>
</dbReference>
<dbReference type="PANTHER" id="PTHR15725:SF0">
    <property type="entry name" value="ZINC FINGER CCCH DOMAIN-CONTAINING PROTEIN 32-LIKE"/>
    <property type="match status" value="1"/>
</dbReference>
<name>A0A6A1UFJ6_9ROSI</name>
<feature type="compositionally biased region" description="Basic residues" evidence="1">
    <location>
        <begin position="333"/>
        <end position="343"/>
    </location>
</feature>